<accession>A0A060T4L9</accession>
<evidence type="ECO:0000313" key="2">
    <source>
        <dbReference type="EMBL" id="CDP35719.1"/>
    </source>
</evidence>
<dbReference type="PROSITE" id="PS50181">
    <property type="entry name" value="FBOX"/>
    <property type="match status" value="1"/>
</dbReference>
<gene>
    <name evidence="2" type="ORF">GNLVRS02_ARAD1C41910g</name>
</gene>
<dbReference type="SUPFAM" id="SSF52047">
    <property type="entry name" value="RNI-like"/>
    <property type="match status" value="1"/>
</dbReference>
<dbReference type="InterPro" id="IPR001810">
    <property type="entry name" value="F-box_dom"/>
</dbReference>
<proteinExistence type="predicted"/>
<reference evidence="2" key="1">
    <citation type="submission" date="2014-02" db="EMBL/GenBank/DDBJ databases">
        <authorList>
            <person name="Genoscope - CEA"/>
        </authorList>
    </citation>
    <scope>NUCLEOTIDE SEQUENCE</scope>
    <source>
        <strain evidence="2">LS3</strain>
    </source>
</reference>
<dbReference type="Gene3D" id="3.80.10.10">
    <property type="entry name" value="Ribonuclease Inhibitor"/>
    <property type="match status" value="1"/>
</dbReference>
<evidence type="ECO:0000259" key="1">
    <source>
        <dbReference type="PROSITE" id="PS50181"/>
    </source>
</evidence>
<dbReference type="EMBL" id="HG937693">
    <property type="protein sequence ID" value="CDP35719.1"/>
    <property type="molecule type" value="Genomic_DNA"/>
</dbReference>
<name>A0A060T4L9_BLAAD</name>
<dbReference type="AlphaFoldDB" id="A0A060T4L9"/>
<dbReference type="InterPro" id="IPR032675">
    <property type="entry name" value="LRR_dom_sf"/>
</dbReference>
<sequence>MLTELPNEILDLVLQGLDARDETSLMYTSKLVRSRLLARMWYRVHINSCSDGVVTSPAKQGISNTRVDGRTQIDLANVVNILNNDDAMVLFQCVRCLVLDLPFFVPDVIASCTSKLLTADSTPEQVMHVFLCEALPAYFTNVDFIHVNLNLGVASSPVKYSQALPNPAIEVMERSFANAQTTVNVRLDGSWNPTNPAIPIMPMAFDNLRVLKITCEGLDEVRGICGPYLSPTVEKFDLVDFRELDALSLQRFFSKCDRLQSISIKWGGINNPEGIDWVPKSVKKLQICNYHDNQNSMSIRPIQAANVTCFKSYTRMGQVFKSFRFPKLERLLVQGPVDDEGPLVSSISTAFETSPYIHQLKCRRLRPNFVVRVLQDCISADRNTVRSLIVQPGTSGCTVQELWDLATVCSEIENIVLGVGRVSADELIACIQRFILLCPNLKTLFIEHAFLYNTQQYSWLSPVTTEHVYDDYSQIKVDKRWTFTIDLDQFKQHYLANVHEEDEIAHQLETLHSRLFTPEPVLIY</sequence>
<feature type="domain" description="F-box" evidence="1">
    <location>
        <begin position="1"/>
        <end position="44"/>
    </location>
</feature>
<reference evidence="2" key="2">
    <citation type="submission" date="2014-06" db="EMBL/GenBank/DDBJ databases">
        <title>The complete genome of Blastobotrys (Arxula) adeninivorans LS3 - a yeast of biotechnological interest.</title>
        <authorList>
            <person name="Kunze G."/>
            <person name="Gaillardin C."/>
            <person name="Czernicka M."/>
            <person name="Durrens P."/>
            <person name="Martin T."/>
            <person name="Boer E."/>
            <person name="Gabaldon T."/>
            <person name="Cruz J."/>
            <person name="Talla E."/>
            <person name="Marck C."/>
            <person name="Goffeau A."/>
            <person name="Barbe V."/>
            <person name="Baret P."/>
            <person name="Baronian K."/>
            <person name="Beier S."/>
            <person name="Bleykasten C."/>
            <person name="Bode R."/>
            <person name="Casaregola S."/>
            <person name="Despons L."/>
            <person name="Fairhead C."/>
            <person name="Giersberg M."/>
            <person name="Gierski P."/>
            <person name="Hahnel U."/>
            <person name="Hartmann A."/>
            <person name="Jankowska D."/>
            <person name="Jubin C."/>
            <person name="Jung P."/>
            <person name="Lafontaine I."/>
            <person name="Leh-Louis V."/>
            <person name="Lemaire M."/>
            <person name="Marcet-Houben M."/>
            <person name="Mascher M."/>
            <person name="Morel G."/>
            <person name="Richard G.-F."/>
            <person name="Riechen J."/>
            <person name="Sacerdot C."/>
            <person name="Sarkar A."/>
            <person name="Savel G."/>
            <person name="Schacherer J."/>
            <person name="Sherman D."/>
            <person name="Straub M.-L."/>
            <person name="Stein N."/>
            <person name="Thierry A."/>
            <person name="Trautwein-Schult A."/>
            <person name="Westhof E."/>
            <person name="Worch S."/>
            <person name="Dujon B."/>
            <person name="Souciet J.-L."/>
            <person name="Wincker P."/>
            <person name="Scholz U."/>
            <person name="Neuveglise N."/>
        </authorList>
    </citation>
    <scope>NUCLEOTIDE SEQUENCE</scope>
    <source>
        <strain evidence="2">LS3</strain>
    </source>
</reference>
<organism evidence="2">
    <name type="scientific">Blastobotrys adeninivorans</name>
    <name type="common">Yeast</name>
    <name type="synonym">Arxula adeninivorans</name>
    <dbReference type="NCBI Taxonomy" id="409370"/>
    <lineage>
        <taxon>Eukaryota</taxon>
        <taxon>Fungi</taxon>
        <taxon>Dikarya</taxon>
        <taxon>Ascomycota</taxon>
        <taxon>Saccharomycotina</taxon>
        <taxon>Dipodascomycetes</taxon>
        <taxon>Dipodascales</taxon>
        <taxon>Trichomonascaceae</taxon>
        <taxon>Blastobotrys</taxon>
    </lineage>
</organism>
<protein>
    <submittedName>
        <fullName evidence="2">ARAD1C41910p</fullName>
    </submittedName>
</protein>